<accession>A0A081FTA3</accession>
<sequence length="49" mass="5717">MTLGKFALQTLSPTTCVKVIFYKKERRENLSIFDWDSGVRFTCFTKPIV</sequence>
<evidence type="ECO:0000313" key="2">
    <source>
        <dbReference type="Proteomes" id="UP000028252"/>
    </source>
</evidence>
<comment type="caution">
    <text evidence="1">The sequence shown here is derived from an EMBL/GenBank/DDBJ whole genome shotgun (WGS) entry which is preliminary data.</text>
</comment>
<evidence type="ECO:0000313" key="1">
    <source>
        <dbReference type="EMBL" id="KEA61758.1"/>
    </source>
</evidence>
<proteinExistence type="predicted"/>
<name>A0A081FTA3_9GAMM</name>
<dbReference type="Proteomes" id="UP000028252">
    <property type="component" value="Unassembled WGS sequence"/>
</dbReference>
<keyword evidence="2" id="KW-1185">Reference proteome</keyword>
<dbReference type="EMBL" id="JMQN01000059">
    <property type="protein sequence ID" value="KEA61758.1"/>
    <property type="molecule type" value="Genomic_DNA"/>
</dbReference>
<reference evidence="1 2" key="1">
    <citation type="submission" date="2014-04" db="EMBL/GenBank/DDBJ databases">
        <title>Marinobacterium kochiensis sp. nov., isolated from sediment sample collected from Kochi backwaters in Kerala, India.</title>
        <authorList>
            <person name="Singh A."/>
            <person name="Pinnaka A.K."/>
        </authorList>
    </citation>
    <scope>NUCLEOTIDE SEQUENCE [LARGE SCALE GENOMIC DNA]</scope>
    <source>
        <strain evidence="1 2">AK27</strain>
    </source>
</reference>
<dbReference type="AlphaFoldDB" id="A0A081FTA3"/>
<protein>
    <submittedName>
        <fullName evidence="1">Uncharacterized protein</fullName>
    </submittedName>
</protein>
<gene>
    <name evidence="1" type="ORF">ADIMK_3905</name>
</gene>
<organism evidence="1 2">
    <name type="scientific">Marinobacterium lacunae</name>
    <dbReference type="NCBI Taxonomy" id="1232683"/>
    <lineage>
        <taxon>Bacteria</taxon>
        <taxon>Pseudomonadati</taxon>
        <taxon>Pseudomonadota</taxon>
        <taxon>Gammaproteobacteria</taxon>
        <taxon>Oceanospirillales</taxon>
        <taxon>Oceanospirillaceae</taxon>
        <taxon>Marinobacterium</taxon>
    </lineage>
</organism>